<dbReference type="Proteomes" id="UP000478052">
    <property type="component" value="Unassembled WGS sequence"/>
</dbReference>
<dbReference type="AlphaFoldDB" id="A0A6G0YQT7"/>
<keyword evidence="3" id="KW-1185">Reference proteome</keyword>
<feature type="domain" description="PCAF N-terminal" evidence="1">
    <location>
        <begin position="3"/>
        <end position="236"/>
    </location>
</feature>
<dbReference type="GO" id="GO:0005634">
    <property type="term" value="C:nucleus"/>
    <property type="evidence" value="ECO:0007669"/>
    <property type="project" value="InterPro"/>
</dbReference>
<evidence type="ECO:0000313" key="3">
    <source>
        <dbReference type="Proteomes" id="UP000478052"/>
    </source>
</evidence>
<dbReference type="GO" id="GO:0006355">
    <property type="term" value="P:regulation of DNA-templated transcription"/>
    <property type="evidence" value="ECO:0007669"/>
    <property type="project" value="InterPro"/>
</dbReference>
<sequence length="263" mass="31629">NSRCKCKAGKFTEDECNTEGWADIKCKRSGCNHPLSNHIRHMEYLSNIEYMAVIKLVYDINNIKASLEISYSSPKFQRDILVESVYKSVYKVLCKTIRYDPFKAPNIDTIYGTPPFERINIQQILINFSMLYFCSNKEVLISSYTFKQALMVTKFLLHSFDSWRWTVPDKHLYVYDKRLCFYPEQFSKPYSYYFCRYMVYCEMPRLAHSISSRYKATEIFGCEVLRYTLEFLYKEIQFYYLRYMDLLKKEVYNHDSPIWTMVH</sequence>
<dbReference type="EMBL" id="VUJU01002831">
    <property type="protein sequence ID" value="KAF0759955.1"/>
    <property type="molecule type" value="Genomic_DNA"/>
</dbReference>
<reference evidence="2 3" key="1">
    <citation type="submission" date="2019-08" db="EMBL/GenBank/DDBJ databases">
        <title>Whole genome of Aphis craccivora.</title>
        <authorList>
            <person name="Voronova N.V."/>
            <person name="Shulinski R.S."/>
            <person name="Bandarenka Y.V."/>
            <person name="Zhorov D.G."/>
            <person name="Warner D."/>
        </authorList>
    </citation>
    <scope>NUCLEOTIDE SEQUENCE [LARGE SCALE GENOMIC DNA]</scope>
    <source>
        <strain evidence="2">180601</strain>
        <tissue evidence="2">Whole Body</tissue>
    </source>
</reference>
<accession>A0A6G0YQT7</accession>
<dbReference type="Pfam" id="PF06466">
    <property type="entry name" value="PCAF_N"/>
    <property type="match status" value="1"/>
</dbReference>
<dbReference type="OrthoDB" id="1937912at2759"/>
<feature type="non-terminal residue" evidence="2">
    <location>
        <position position="1"/>
    </location>
</feature>
<evidence type="ECO:0000313" key="2">
    <source>
        <dbReference type="EMBL" id="KAF0759955.1"/>
    </source>
</evidence>
<dbReference type="GO" id="GO:0004402">
    <property type="term" value="F:histone acetyltransferase activity"/>
    <property type="evidence" value="ECO:0007669"/>
    <property type="project" value="InterPro"/>
</dbReference>
<name>A0A6G0YQT7_APHCR</name>
<proteinExistence type="predicted"/>
<comment type="caution">
    <text evidence="2">The sequence shown here is derived from an EMBL/GenBank/DDBJ whole genome shotgun (WGS) entry which is preliminary data.</text>
</comment>
<gene>
    <name evidence="2" type="ORF">FWK35_00018683</name>
</gene>
<organism evidence="2 3">
    <name type="scientific">Aphis craccivora</name>
    <name type="common">Cowpea aphid</name>
    <dbReference type="NCBI Taxonomy" id="307492"/>
    <lineage>
        <taxon>Eukaryota</taxon>
        <taxon>Metazoa</taxon>
        <taxon>Ecdysozoa</taxon>
        <taxon>Arthropoda</taxon>
        <taxon>Hexapoda</taxon>
        <taxon>Insecta</taxon>
        <taxon>Pterygota</taxon>
        <taxon>Neoptera</taxon>
        <taxon>Paraneoptera</taxon>
        <taxon>Hemiptera</taxon>
        <taxon>Sternorrhyncha</taxon>
        <taxon>Aphidomorpha</taxon>
        <taxon>Aphidoidea</taxon>
        <taxon>Aphididae</taxon>
        <taxon>Aphidini</taxon>
        <taxon>Aphis</taxon>
        <taxon>Aphis</taxon>
    </lineage>
</organism>
<evidence type="ECO:0000259" key="1">
    <source>
        <dbReference type="Pfam" id="PF06466"/>
    </source>
</evidence>
<dbReference type="InterPro" id="IPR009464">
    <property type="entry name" value="PCAF_N"/>
</dbReference>
<protein>
    <recommendedName>
        <fullName evidence="1">PCAF N-terminal domain-containing protein</fullName>
    </recommendedName>
</protein>